<dbReference type="PROSITE" id="PS51820">
    <property type="entry name" value="PA14"/>
    <property type="match status" value="1"/>
</dbReference>
<keyword evidence="7 9" id="KW-0326">Glycosidase</keyword>
<evidence type="ECO:0000313" key="12">
    <source>
        <dbReference type="Proteomes" id="UP001583186"/>
    </source>
</evidence>
<dbReference type="SMART" id="SM01217">
    <property type="entry name" value="Fn3_like"/>
    <property type="match status" value="1"/>
</dbReference>
<dbReference type="InterPro" id="IPR013783">
    <property type="entry name" value="Ig-like_fold"/>
</dbReference>
<evidence type="ECO:0000256" key="5">
    <source>
        <dbReference type="ARBA" id="ARBA00023180"/>
    </source>
</evidence>
<dbReference type="Gene3D" id="3.20.20.300">
    <property type="entry name" value="Glycoside hydrolase, family 3, N-terminal domain"/>
    <property type="match status" value="1"/>
</dbReference>
<dbReference type="InterPro" id="IPR001764">
    <property type="entry name" value="Glyco_hydro_3_N"/>
</dbReference>
<dbReference type="Proteomes" id="UP001583186">
    <property type="component" value="Unassembled WGS sequence"/>
</dbReference>
<dbReference type="Gene3D" id="3.40.50.1700">
    <property type="entry name" value="Glycoside hydrolase family 3 C-terminal domain"/>
    <property type="match status" value="1"/>
</dbReference>
<organism evidence="11 12">
    <name type="scientific">Sporothrix stenoceras</name>
    <dbReference type="NCBI Taxonomy" id="5173"/>
    <lineage>
        <taxon>Eukaryota</taxon>
        <taxon>Fungi</taxon>
        <taxon>Dikarya</taxon>
        <taxon>Ascomycota</taxon>
        <taxon>Pezizomycotina</taxon>
        <taxon>Sordariomycetes</taxon>
        <taxon>Sordariomycetidae</taxon>
        <taxon>Ophiostomatales</taxon>
        <taxon>Ophiostomataceae</taxon>
        <taxon>Sporothrix</taxon>
    </lineage>
</organism>
<dbReference type="SMART" id="SM00758">
    <property type="entry name" value="PA14"/>
    <property type="match status" value="1"/>
</dbReference>
<comment type="similarity">
    <text evidence="3 9">Belongs to the glycosyl hydrolase 3 family.</text>
</comment>
<evidence type="ECO:0000256" key="2">
    <source>
        <dbReference type="ARBA" id="ARBA00004987"/>
    </source>
</evidence>
<evidence type="ECO:0000256" key="4">
    <source>
        <dbReference type="ARBA" id="ARBA00022801"/>
    </source>
</evidence>
<dbReference type="InterPro" id="IPR026891">
    <property type="entry name" value="Fn3-like"/>
</dbReference>
<dbReference type="Gene3D" id="2.60.40.10">
    <property type="entry name" value="Immunoglobulins"/>
    <property type="match status" value="1"/>
</dbReference>
<dbReference type="InterPro" id="IPR037524">
    <property type="entry name" value="PA14/GLEYA"/>
</dbReference>
<dbReference type="Pfam" id="PF00933">
    <property type="entry name" value="Glyco_hydro_3"/>
    <property type="match status" value="1"/>
</dbReference>
<dbReference type="InterPro" id="IPR011658">
    <property type="entry name" value="PA14_dom"/>
</dbReference>
<dbReference type="InterPro" id="IPR017853">
    <property type="entry name" value="GH"/>
</dbReference>
<dbReference type="EC" id="3.2.1.21" evidence="9"/>
<dbReference type="PANTHER" id="PTHR42715:SF27">
    <property type="entry name" value="BETA-GLUCOSIDASE-RELATED"/>
    <property type="match status" value="1"/>
</dbReference>
<evidence type="ECO:0000256" key="6">
    <source>
        <dbReference type="ARBA" id="ARBA00023277"/>
    </source>
</evidence>
<dbReference type="Gene3D" id="2.60.120.260">
    <property type="entry name" value="Galactose-binding domain-like"/>
    <property type="match status" value="1"/>
</dbReference>
<dbReference type="SUPFAM" id="SSF52279">
    <property type="entry name" value="Beta-D-glucan exohydrolase, C-terminal domain"/>
    <property type="match status" value="1"/>
</dbReference>
<keyword evidence="6 9" id="KW-0119">Carbohydrate metabolism</keyword>
<dbReference type="Pfam" id="PF01915">
    <property type="entry name" value="Glyco_hydro_3_C"/>
    <property type="match status" value="1"/>
</dbReference>
<dbReference type="PANTHER" id="PTHR42715">
    <property type="entry name" value="BETA-GLUCOSIDASE"/>
    <property type="match status" value="1"/>
</dbReference>
<accession>A0ABR3YS74</accession>
<keyword evidence="4 9" id="KW-0378">Hydrolase</keyword>
<feature type="domain" description="PA14" evidence="10">
    <location>
        <begin position="413"/>
        <end position="582"/>
    </location>
</feature>
<dbReference type="EMBL" id="JAWCUI010000059">
    <property type="protein sequence ID" value="KAL1890713.1"/>
    <property type="molecule type" value="Genomic_DNA"/>
</dbReference>
<dbReference type="PRINTS" id="PR00133">
    <property type="entry name" value="GLHYDRLASE3"/>
</dbReference>
<dbReference type="InterPro" id="IPR036962">
    <property type="entry name" value="Glyco_hydro_3_N_sf"/>
</dbReference>
<keyword evidence="8 9" id="KW-0624">Polysaccharide degradation</keyword>
<comment type="catalytic activity">
    <reaction evidence="1 9">
        <text>Hydrolysis of terminal, non-reducing beta-D-glucosyl residues with release of beta-D-glucose.</text>
        <dbReference type="EC" id="3.2.1.21"/>
    </reaction>
</comment>
<dbReference type="PROSITE" id="PS00775">
    <property type="entry name" value="GLYCOSYL_HYDROL_F3"/>
    <property type="match status" value="1"/>
</dbReference>
<dbReference type="InterPro" id="IPR002772">
    <property type="entry name" value="Glyco_hydro_3_C"/>
</dbReference>
<evidence type="ECO:0000256" key="7">
    <source>
        <dbReference type="ARBA" id="ARBA00023295"/>
    </source>
</evidence>
<evidence type="ECO:0000256" key="8">
    <source>
        <dbReference type="ARBA" id="ARBA00023326"/>
    </source>
</evidence>
<reference evidence="11 12" key="1">
    <citation type="journal article" date="2024" name="IMA Fungus">
        <title>IMA Genome - F19 : A genome assembly and annotation guide to empower mycologists, including annotated draft genome sequences of Ceratocystis pirilliformis, Diaporthe australafricana, Fusarium ophioides, Paecilomyces lecythidis, and Sporothrix stenoceras.</title>
        <authorList>
            <person name="Aylward J."/>
            <person name="Wilson A.M."/>
            <person name="Visagie C.M."/>
            <person name="Spraker J."/>
            <person name="Barnes I."/>
            <person name="Buitendag C."/>
            <person name="Ceriani C."/>
            <person name="Del Mar Angel L."/>
            <person name="du Plessis D."/>
            <person name="Fuchs T."/>
            <person name="Gasser K."/>
            <person name="Kramer D."/>
            <person name="Li W."/>
            <person name="Munsamy K."/>
            <person name="Piso A."/>
            <person name="Price J.L."/>
            <person name="Sonnekus B."/>
            <person name="Thomas C."/>
            <person name="van der Nest A."/>
            <person name="van Dijk A."/>
            <person name="van Heerden A."/>
            <person name="van Vuuren N."/>
            <person name="Yilmaz N."/>
            <person name="Duong T.A."/>
            <person name="van der Merwe N.A."/>
            <person name="Wingfield M.J."/>
            <person name="Wingfield B.D."/>
        </authorList>
    </citation>
    <scope>NUCLEOTIDE SEQUENCE [LARGE SCALE GENOMIC DNA]</scope>
    <source>
        <strain evidence="11 12">CMW 5346</strain>
    </source>
</reference>
<proteinExistence type="inferred from homology"/>
<keyword evidence="5" id="KW-0325">Glycoprotein</keyword>
<evidence type="ECO:0000259" key="10">
    <source>
        <dbReference type="PROSITE" id="PS51820"/>
    </source>
</evidence>
<dbReference type="InterPro" id="IPR019800">
    <property type="entry name" value="Glyco_hydro_3_AS"/>
</dbReference>
<sequence length="870" mass="93016">MLVPTTPPTPDSADMATSLDVDAVLAQLTLDEKISLLSGIDFWHTAAIPRLGVPTIRLSDGPNGVRGTRFFDSVPSSCLPCGTALGATFDTDLLRDVGHLLADEARAKGAHAVLGPTINIQRLPLGGRGFESFSEDPTLAGLLAASYCQGLADKGIASVPKHFVCNDMEHERMAVDVQVTARAMHEIYLKPFQIALAEAPVPAVMTAYNKVNGVHASESPYLLQKVLRGDWGFDGMVVSDWFGTYSTAAAANTGLDLEMPGPARFRGINLLHAVNANAVSKKAVDDRVRNVLKFVSKAMGAGIREHAPETLLNRPEDQQLLRRAAADAIVLLKNEQSVLPFSPVKSTVVIGPTARIATYCGGGSASLNPYEAVTPWQGIEALVQAQGPLEFAQGVYGHQMLPLLGKSLKTVKDGKTGFELRVYNEHPTGPAPQGETDVRTLVESRHVVDSNMFFIDYSHPNLAKNGVWYADVEGTFVPEISGTYDLGLAVQGTAWLYVDGQLLVANAGPNQKPGTSFLGSGTVEETGSMYMEAGRQYNILVQWGCSKTSQLKVANMIDFGHGGMRIGGCRRLEVEEGIAQAVAAAKAADQVVVCVGLGSEWETEGEDRVTMALPPNTDKLVAAILAAAPNKTAVVVQSGTPVDLPWVEQCPALLQAWYGGNATGHAIADVIFGAVNPAGKLPLSYPRRLQDLPSHINYRAEAGRCLYGEDVYVGYRYLDRAGVEPLFAFGHGLSYTSFELGQLSIDATSNNVSVTLDVANTGSVSGSCTVQLYVAPPAWEPRAVPALPQRPTQELRAFAKVHNLAAGAKATVTLTLDAVRDTSYWDETDDAWCSRAGVYGIRVGQSSRDAKAVEGTLTVEKTTYWKGLKP</sequence>
<comment type="pathway">
    <text evidence="2 9">Glycan metabolism; cellulose degradation.</text>
</comment>
<dbReference type="Pfam" id="PF07691">
    <property type="entry name" value="PA14"/>
    <property type="match status" value="1"/>
</dbReference>
<evidence type="ECO:0000256" key="9">
    <source>
        <dbReference type="RuleBase" id="RU361161"/>
    </source>
</evidence>
<name>A0ABR3YS74_9PEZI</name>
<protein>
    <recommendedName>
        <fullName evidence="9">beta-glucosidase</fullName>
        <ecNumber evidence="9">3.2.1.21</ecNumber>
    </recommendedName>
</protein>
<evidence type="ECO:0000256" key="1">
    <source>
        <dbReference type="ARBA" id="ARBA00000448"/>
    </source>
</evidence>
<evidence type="ECO:0000256" key="3">
    <source>
        <dbReference type="ARBA" id="ARBA00005336"/>
    </source>
</evidence>
<dbReference type="SUPFAM" id="SSF51445">
    <property type="entry name" value="(Trans)glycosidases"/>
    <property type="match status" value="1"/>
</dbReference>
<comment type="caution">
    <text evidence="11">The sequence shown here is derived from an EMBL/GenBank/DDBJ whole genome shotgun (WGS) entry which is preliminary data.</text>
</comment>
<dbReference type="Pfam" id="PF14310">
    <property type="entry name" value="Fn3-like"/>
    <property type="match status" value="1"/>
</dbReference>
<dbReference type="InterPro" id="IPR036881">
    <property type="entry name" value="Glyco_hydro_3_C_sf"/>
</dbReference>
<evidence type="ECO:0000313" key="11">
    <source>
        <dbReference type="EMBL" id="KAL1890713.1"/>
    </source>
</evidence>
<dbReference type="InterPro" id="IPR050288">
    <property type="entry name" value="Cellulose_deg_GH3"/>
</dbReference>
<gene>
    <name evidence="11" type="ORF">Sste5346_008037</name>
</gene>
<keyword evidence="12" id="KW-1185">Reference proteome</keyword>